<gene>
    <name evidence="1" type="ORF">AWB67_05934</name>
</gene>
<evidence type="ECO:0000313" key="1">
    <source>
        <dbReference type="EMBL" id="SAL81766.1"/>
    </source>
</evidence>
<dbReference type="AlphaFoldDB" id="A0A158KKW1"/>
<accession>A0A158KKW1</accession>
<protein>
    <submittedName>
        <fullName evidence="1">Uncharacterized protein</fullName>
    </submittedName>
</protein>
<organism evidence="1 2">
    <name type="scientific">Caballeronia terrestris</name>
    <dbReference type="NCBI Taxonomy" id="1226301"/>
    <lineage>
        <taxon>Bacteria</taxon>
        <taxon>Pseudomonadati</taxon>
        <taxon>Pseudomonadota</taxon>
        <taxon>Betaproteobacteria</taxon>
        <taxon>Burkholderiales</taxon>
        <taxon>Burkholderiaceae</taxon>
        <taxon>Caballeronia</taxon>
    </lineage>
</organism>
<sequence length="258" mass="29676">MAFGLSYHGKAPSEVAQLELNRILMNEKIVLERTTNGLAFANTSSYLTGWVLDFAMEYVYDTSLQEKDPVRIKAMIETPDLPILFWGLACAIWPRGFQYARPYIDPVTNEEKILREKLAVGKLLWVDNKALTQWQVAHMAHRGSGMMSADNVKRYKREFTIGQPRRVQLSDHISVTLKVPSANEYVLAGHKWIGEITRVVNDALQLPPEDQRRANHIVQRGKATNMRQYIHWVRRGTRGCGDNLRSRDDRTARRRSVE</sequence>
<dbReference type="EMBL" id="FCOL02000065">
    <property type="protein sequence ID" value="SAL81766.1"/>
    <property type="molecule type" value="Genomic_DNA"/>
</dbReference>
<evidence type="ECO:0000313" key="2">
    <source>
        <dbReference type="Proteomes" id="UP000054925"/>
    </source>
</evidence>
<keyword evidence="2" id="KW-1185">Reference proteome</keyword>
<proteinExistence type="predicted"/>
<name>A0A158KKW1_9BURK</name>
<dbReference type="Proteomes" id="UP000054925">
    <property type="component" value="Unassembled WGS sequence"/>
</dbReference>
<reference evidence="1" key="1">
    <citation type="submission" date="2016-01" db="EMBL/GenBank/DDBJ databases">
        <authorList>
            <person name="Peeters C."/>
        </authorList>
    </citation>
    <scope>NUCLEOTIDE SEQUENCE [LARGE SCALE GENOMIC DNA]</scope>
    <source>
        <strain evidence="1">LMG 22937</strain>
    </source>
</reference>
<comment type="caution">
    <text evidence="1">The sequence shown here is derived from an EMBL/GenBank/DDBJ whole genome shotgun (WGS) entry which is preliminary data.</text>
</comment>